<dbReference type="Pfam" id="PF04782">
    <property type="entry name" value="DUF632"/>
    <property type="match status" value="1"/>
</dbReference>
<evidence type="ECO:0000259" key="3">
    <source>
        <dbReference type="Pfam" id="PF04783"/>
    </source>
</evidence>
<evidence type="ECO:0000313" key="5">
    <source>
        <dbReference type="Proteomes" id="UP000249390"/>
    </source>
</evidence>
<evidence type="ECO:0008006" key="6">
    <source>
        <dbReference type="Google" id="ProtNLM"/>
    </source>
</evidence>
<gene>
    <name evidence="4" type="ORF">DM860_000547</name>
</gene>
<comment type="caution">
    <text evidence="4">The sequence shown here is derived from an EMBL/GenBank/DDBJ whole genome shotgun (WGS) entry which is preliminary data.</text>
</comment>
<feature type="compositionally biased region" description="Polar residues" evidence="1">
    <location>
        <begin position="972"/>
        <end position="984"/>
    </location>
</feature>
<dbReference type="InterPro" id="IPR006867">
    <property type="entry name" value="DUF632"/>
</dbReference>
<name>A0A328D1X2_9ASTE</name>
<dbReference type="Proteomes" id="UP000249390">
    <property type="component" value="Unassembled WGS sequence"/>
</dbReference>
<feature type="compositionally biased region" description="Low complexity" evidence="1">
    <location>
        <begin position="531"/>
        <end position="541"/>
    </location>
</feature>
<proteinExistence type="predicted"/>
<feature type="compositionally biased region" description="Basic and acidic residues" evidence="1">
    <location>
        <begin position="958"/>
        <end position="971"/>
    </location>
</feature>
<dbReference type="PANTHER" id="PTHR21450:SF2">
    <property type="entry name" value="FAMILY PROTEIN, PUTATIVE (DUF630 AND DUF632)-RELATED"/>
    <property type="match status" value="1"/>
</dbReference>
<feature type="region of interest" description="Disordered" evidence="1">
    <location>
        <begin position="356"/>
        <end position="396"/>
    </location>
</feature>
<dbReference type="PANTHER" id="PTHR21450">
    <property type="entry name" value="PROTEIN ALTERED PHOSPHATE STARVATION RESPONSE 1"/>
    <property type="match status" value="1"/>
</dbReference>
<evidence type="ECO:0000256" key="1">
    <source>
        <dbReference type="SAM" id="MobiDB-lite"/>
    </source>
</evidence>
<dbReference type="InterPro" id="IPR006868">
    <property type="entry name" value="DUF630"/>
</dbReference>
<feature type="region of interest" description="Disordered" evidence="1">
    <location>
        <begin position="958"/>
        <end position="989"/>
    </location>
</feature>
<reference evidence="4 5" key="1">
    <citation type="submission" date="2018-06" db="EMBL/GenBank/DDBJ databases">
        <title>The Genome of Cuscuta australis (Dodder) Provides Insight into the Evolution of Plant Parasitism.</title>
        <authorList>
            <person name="Liu H."/>
        </authorList>
    </citation>
    <scope>NUCLEOTIDE SEQUENCE [LARGE SCALE GENOMIC DNA]</scope>
    <source>
        <strain evidence="5">cv. Yunnan</strain>
        <tissue evidence="4">Vines</tissue>
    </source>
</reference>
<sequence length="1053" mass="117983">MNSDMTKWTEDEDDVALAKSYMHTSKDPQIGSRHSSSDEDEKEYTPPPKPRPSPPPDPSIEGSVQCPQGLASWKRRWTRYQYHLTLHAREDVDKAMAIIKTVVAAAFWMGCSGSKPVVDTELVIRCRERRDFIKAAAGYRYDLAAAHVSYFRSLKEVGDALRRFVDEELAAAASSSSSSCPSSLSSPSWVHSDGAAAKELSCSSSPNHRDFNDFNGCGKDSHLHLSSDAFDEEHLNSNHFCETSGRGLGGDEDEGHSWPASPFLHPDLPMGTQGPYVVMNQEAPPQMGFWDPFYTFHAPSTSQFRAYNGGNSDTHAYYMKRHTPEMRTVIHQAGAASTAYSNEYWSSHYQNGEDFFGYPPVGPSEGEKNRNQAKKPSPPEDVPPPPSSTTSVWDFLNPFDGIDQGISSYMGYGSHAYGSANCSPDSAEVRRREGIPDLEDETEIEMHVDEPMVKKMSNDFKKKRAGEGTSGTRGKTQQRRSAGVEQSMKRMSRRKPTVSSKYAEEYLAKKPMPTKSGKGSPVSRGSPAQDSSGSSPKPHSSGNEECSICDVTGSTDVSEEKASSDTIVSKSPGDGNVKTKGVTFEVDREFVSSKLSNLDNTASRGTRDLREVVAEIRDGFEIASSCGRDIDVMLEVGKLPYHPTFIRVLMSRILHSLAPFFSTLHATSTPAVQINSKLEKSYIRDDVPEANLKQCYLSSTLAQLYEWEKKLYKEVKTEEQLRLVYERQCRKLKALDLRGIESSKIDAVQASIRKSRTKLKVSIKAIDFISSRIHNLRDEVLLPQVAELVNGLTRMWKSMLSCHQKQFQAIKESKVRALKAKTGFDSDSALEATLELELQLLAWCNRFSNWICTQKSYVESLNGWLLRCLLYEPEETPDGPVPFSPGRLQAPPIFIICNDWNLAMETISETRVAMAMNSFASSLRKLCERHDDEQHQRLRSEYLLKDYKKILKMRKMENERMRHEREDKNEDSMVQSESAGSQLDNPEADHDLEMVRKKLVEEKSKHKNSLKLVHDAASSSIQGGLLPIFKALESFTSEAVKAHEQVRLQTLKQ</sequence>
<feature type="compositionally biased region" description="Pro residues" evidence="1">
    <location>
        <begin position="45"/>
        <end position="58"/>
    </location>
</feature>
<feature type="region of interest" description="Disordered" evidence="1">
    <location>
        <begin position="451"/>
        <end position="579"/>
    </location>
</feature>
<feature type="region of interest" description="Disordered" evidence="1">
    <location>
        <begin position="19"/>
        <end position="65"/>
    </location>
</feature>
<evidence type="ECO:0000313" key="4">
    <source>
        <dbReference type="EMBL" id="RAL37853.1"/>
    </source>
</evidence>
<feature type="domain" description="DUF632" evidence="2">
    <location>
        <begin position="609"/>
        <end position="924"/>
    </location>
</feature>
<feature type="compositionally biased region" description="Basic and acidic residues" evidence="1">
    <location>
        <begin position="451"/>
        <end position="460"/>
    </location>
</feature>
<organism evidence="4 5">
    <name type="scientific">Cuscuta australis</name>
    <dbReference type="NCBI Taxonomy" id="267555"/>
    <lineage>
        <taxon>Eukaryota</taxon>
        <taxon>Viridiplantae</taxon>
        <taxon>Streptophyta</taxon>
        <taxon>Embryophyta</taxon>
        <taxon>Tracheophyta</taxon>
        <taxon>Spermatophyta</taxon>
        <taxon>Magnoliopsida</taxon>
        <taxon>eudicotyledons</taxon>
        <taxon>Gunneridae</taxon>
        <taxon>Pentapetalae</taxon>
        <taxon>asterids</taxon>
        <taxon>lamiids</taxon>
        <taxon>Solanales</taxon>
        <taxon>Convolvulaceae</taxon>
        <taxon>Cuscuteae</taxon>
        <taxon>Cuscuta</taxon>
        <taxon>Cuscuta subgen. Grammica</taxon>
        <taxon>Cuscuta sect. Cleistogrammica</taxon>
    </lineage>
</organism>
<dbReference type="AlphaFoldDB" id="A0A328D1X2"/>
<accession>A0A328D1X2</accession>
<dbReference type="Pfam" id="PF04783">
    <property type="entry name" value="DUF630"/>
    <property type="match status" value="1"/>
</dbReference>
<protein>
    <recommendedName>
        <fullName evidence="6">DUF632 domain-containing protein</fullName>
    </recommendedName>
</protein>
<dbReference type="EMBL" id="NQVE01000215">
    <property type="protein sequence ID" value="RAL37853.1"/>
    <property type="molecule type" value="Genomic_DNA"/>
</dbReference>
<feature type="domain" description="DUF630" evidence="3">
    <location>
        <begin position="109"/>
        <end position="168"/>
    </location>
</feature>
<keyword evidence="5" id="KW-1185">Reference proteome</keyword>
<feature type="region of interest" description="Disordered" evidence="1">
    <location>
        <begin position="245"/>
        <end position="265"/>
    </location>
</feature>
<evidence type="ECO:0000259" key="2">
    <source>
        <dbReference type="Pfam" id="PF04782"/>
    </source>
</evidence>